<dbReference type="Proteomes" id="UP000593562">
    <property type="component" value="Unassembled WGS sequence"/>
</dbReference>
<name>A0A7J7CKU1_TRIWF</name>
<comment type="caution">
    <text evidence="2">The sequence shown here is derived from an EMBL/GenBank/DDBJ whole genome shotgun (WGS) entry which is preliminary data.</text>
</comment>
<protein>
    <submittedName>
        <fullName evidence="2">F-box and associated interaction domains-containing protein putative isoform 1</fullName>
    </submittedName>
</protein>
<dbReference type="InterPro" id="IPR017451">
    <property type="entry name" value="F-box-assoc_interact_dom"/>
</dbReference>
<dbReference type="InterPro" id="IPR006527">
    <property type="entry name" value="F-box-assoc_dom_typ1"/>
</dbReference>
<dbReference type="AlphaFoldDB" id="A0A7J7CKU1"/>
<dbReference type="SMART" id="SM00256">
    <property type="entry name" value="FBOX"/>
    <property type="match status" value="1"/>
</dbReference>
<dbReference type="Gene3D" id="1.20.1280.50">
    <property type="match status" value="1"/>
</dbReference>
<dbReference type="FunCoup" id="A0A7J7CKU1">
    <property type="interactions" value="63"/>
</dbReference>
<dbReference type="Pfam" id="PF00646">
    <property type="entry name" value="F-box"/>
    <property type="match status" value="1"/>
</dbReference>
<feature type="domain" description="F-box" evidence="1">
    <location>
        <begin position="1"/>
        <end position="47"/>
    </location>
</feature>
<dbReference type="EMBL" id="JAAARO010000015">
    <property type="protein sequence ID" value="KAF5734683.1"/>
    <property type="molecule type" value="Genomic_DNA"/>
</dbReference>
<keyword evidence="3" id="KW-1185">Reference proteome</keyword>
<dbReference type="InterPro" id="IPR050796">
    <property type="entry name" value="SCF_F-box_component"/>
</dbReference>
<sequence length="386" mass="44209">MNIKDDVPEDVVVDILARLPVKSLLRFRMVCKAWCDIVRNPNFIATHHRNQTALNDTGGSSSARFIVNHGSRREVRLSFLSSIVEDDDKEEALTVVETVRKPFTNNFLFDPLVVGPCNGLLCLYDFEGNAALWNPATREFKTLPLSPMDHPPFEEITSYSLVGFGFDRRSNDYKVLRFFIDGYVEDMFCISQAELYSVSGGSWKEIPVIDDVRLGPAPWFKAYNDGFYYWLTDEFILSFDMANEVFDKLPLPDDFGLSSRLYHPELTIFRGSLALVLCIVDIGPVQCLDIWLMSKHGVKESWVKQVTIGPILEVERPLGFWKNGRLLFEDSEERLVLYHPNVQQLKNLQLRREGYTFEVVDYAESLVPISGGLEEEPFIRTRIGNI</sequence>
<proteinExistence type="predicted"/>
<dbReference type="PROSITE" id="PS50181">
    <property type="entry name" value="FBOX"/>
    <property type="match status" value="1"/>
</dbReference>
<dbReference type="PANTHER" id="PTHR31672:SF10">
    <property type="entry name" value="F-BOX DOMAIN-CONTAINING PROTEIN"/>
    <property type="match status" value="1"/>
</dbReference>
<gene>
    <name evidence="2" type="ORF">HS088_TW15G00175</name>
</gene>
<dbReference type="NCBIfam" id="TIGR01640">
    <property type="entry name" value="F_box_assoc_1"/>
    <property type="match status" value="1"/>
</dbReference>
<dbReference type="InParanoid" id="A0A7J7CKU1"/>
<organism evidence="2 3">
    <name type="scientific">Tripterygium wilfordii</name>
    <name type="common">Thunder God vine</name>
    <dbReference type="NCBI Taxonomy" id="458696"/>
    <lineage>
        <taxon>Eukaryota</taxon>
        <taxon>Viridiplantae</taxon>
        <taxon>Streptophyta</taxon>
        <taxon>Embryophyta</taxon>
        <taxon>Tracheophyta</taxon>
        <taxon>Spermatophyta</taxon>
        <taxon>Magnoliopsida</taxon>
        <taxon>eudicotyledons</taxon>
        <taxon>Gunneridae</taxon>
        <taxon>Pentapetalae</taxon>
        <taxon>rosids</taxon>
        <taxon>fabids</taxon>
        <taxon>Celastrales</taxon>
        <taxon>Celastraceae</taxon>
        <taxon>Tripterygium</taxon>
    </lineage>
</organism>
<dbReference type="OrthoDB" id="1867629at2759"/>
<dbReference type="SUPFAM" id="SSF81383">
    <property type="entry name" value="F-box domain"/>
    <property type="match status" value="1"/>
</dbReference>
<evidence type="ECO:0000313" key="3">
    <source>
        <dbReference type="Proteomes" id="UP000593562"/>
    </source>
</evidence>
<evidence type="ECO:0000313" key="2">
    <source>
        <dbReference type="EMBL" id="KAF5734683.1"/>
    </source>
</evidence>
<accession>A0A7J7CKU1</accession>
<dbReference type="Pfam" id="PF07734">
    <property type="entry name" value="FBA_1"/>
    <property type="match status" value="1"/>
</dbReference>
<dbReference type="InterPro" id="IPR036047">
    <property type="entry name" value="F-box-like_dom_sf"/>
</dbReference>
<evidence type="ECO:0000259" key="1">
    <source>
        <dbReference type="PROSITE" id="PS50181"/>
    </source>
</evidence>
<dbReference type="InterPro" id="IPR001810">
    <property type="entry name" value="F-box_dom"/>
</dbReference>
<dbReference type="PANTHER" id="PTHR31672">
    <property type="entry name" value="BNACNNG10540D PROTEIN"/>
    <property type="match status" value="1"/>
</dbReference>
<reference evidence="2 3" key="1">
    <citation type="journal article" date="2020" name="Nat. Commun.">
        <title>Genome of Tripterygium wilfordii and identification of cytochrome P450 involved in triptolide biosynthesis.</title>
        <authorList>
            <person name="Tu L."/>
            <person name="Su P."/>
            <person name="Zhang Z."/>
            <person name="Gao L."/>
            <person name="Wang J."/>
            <person name="Hu T."/>
            <person name="Zhou J."/>
            <person name="Zhang Y."/>
            <person name="Zhao Y."/>
            <person name="Liu Y."/>
            <person name="Song Y."/>
            <person name="Tong Y."/>
            <person name="Lu Y."/>
            <person name="Yang J."/>
            <person name="Xu C."/>
            <person name="Jia M."/>
            <person name="Peters R.J."/>
            <person name="Huang L."/>
            <person name="Gao W."/>
        </authorList>
    </citation>
    <scope>NUCLEOTIDE SEQUENCE [LARGE SCALE GENOMIC DNA]</scope>
    <source>
        <strain evidence="3">cv. XIE 37</strain>
        <tissue evidence="2">Leaf</tissue>
    </source>
</reference>